<dbReference type="InterPro" id="IPR036237">
    <property type="entry name" value="Xyl_isomerase-like_sf"/>
</dbReference>
<evidence type="ECO:0000313" key="2">
    <source>
        <dbReference type="EMBL" id="MYH62147.1"/>
    </source>
</evidence>
<reference evidence="2" key="1">
    <citation type="submission" date="2019-09" db="EMBL/GenBank/DDBJ databases">
        <title>Characterisation of the sponge microbiome using genome-centric metagenomics.</title>
        <authorList>
            <person name="Engelberts J.P."/>
            <person name="Robbins S.J."/>
            <person name="De Goeij J.M."/>
            <person name="Aranda M."/>
            <person name="Bell S.C."/>
            <person name="Webster N.S."/>
        </authorList>
    </citation>
    <scope>NUCLEOTIDE SEQUENCE</scope>
    <source>
        <strain evidence="2">SB0675_bin_29</strain>
    </source>
</reference>
<comment type="caution">
    <text evidence="2">The sequence shown here is derived from an EMBL/GenBank/DDBJ whole genome shotgun (WGS) entry which is preliminary data.</text>
</comment>
<dbReference type="Pfam" id="PF01261">
    <property type="entry name" value="AP_endonuc_2"/>
    <property type="match status" value="1"/>
</dbReference>
<dbReference type="PANTHER" id="PTHR12110">
    <property type="entry name" value="HYDROXYPYRUVATE ISOMERASE"/>
    <property type="match status" value="1"/>
</dbReference>
<gene>
    <name evidence="2" type="ORF">F4148_10420</name>
</gene>
<organism evidence="2">
    <name type="scientific">Caldilineaceae bacterium SB0675_bin_29</name>
    <dbReference type="NCBI Taxonomy" id="2605266"/>
    <lineage>
        <taxon>Bacteria</taxon>
        <taxon>Bacillati</taxon>
        <taxon>Chloroflexota</taxon>
        <taxon>Caldilineae</taxon>
        <taxon>Caldilineales</taxon>
        <taxon>Caldilineaceae</taxon>
    </lineage>
</organism>
<name>A0A6B1G193_9CHLR</name>
<dbReference type="InterPro" id="IPR050312">
    <property type="entry name" value="IolE/XylAMocC-like"/>
</dbReference>
<accession>A0A6B1G193</accession>
<protein>
    <submittedName>
        <fullName evidence="2">Sugar phosphate isomerase/epimerase</fullName>
    </submittedName>
</protein>
<evidence type="ECO:0000259" key="1">
    <source>
        <dbReference type="Pfam" id="PF01261"/>
    </source>
</evidence>
<proteinExistence type="predicted"/>
<dbReference type="Gene3D" id="3.20.20.150">
    <property type="entry name" value="Divalent-metal-dependent TIM barrel enzymes"/>
    <property type="match status" value="1"/>
</dbReference>
<dbReference type="InterPro" id="IPR013022">
    <property type="entry name" value="Xyl_isomerase-like_TIM-brl"/>
</dbReference>
<feature type="domain" description="Xylose isomerase-like TIM barrel" evidence="1">
    <location>
        <begin position="19"/>
        <end position="249"/>
    </location>
</feature>
<dbReference type="EMBL" id="VYDA01000379">
    <property type="protein sequence ID" value="MYH62147.1"/>
    <property type="molecule type" value="Genomic_DNA"/>
</dbReference>
<sequence length="294" mass="32950">MHLSMHNWMRAEPIDVTVKRLARYGYKSIELSGEPDVFDTKELRKLMAEYGIACWGAVSLMFEGRDLIHADETVRASSISYLNDCITMAKELEGYEMTIVPSQVGKVAPMDTPEQEWAWAVESLKEVYDHAQKEGIRIALEPLNRFETNFLNRTDQAMLLAEEVGPDCGVCIDTFHLNIEEADMIEAIKSSKARLVDFHVADNNRMACGMGALNWPLIVGTLKEIGYDGALTVEFVAPLDRTPANPYQNAVAAAEQELTAEQLQFIQDHGSGVLSEEFYSWLVEETAKTLLPLI</sequence>
<keyword evidence="2" id="KW-0413">Isomerase</keyword>
<dbReference type="PANTHER" id="PTHR12110:SF21">
    <property type="entry name" value="XYLOSE ISOMERASE-LIKE TIM BARREL DOMAIN-CONTAINING PROTEIN"/>
    <property type="match status" value="1"/>
</dbReference>
<dbReference type="SUPFAM" id="SSF51658">
    <property type="entry name" value="Xylose isomerase-like"/>
    <property type="match status" value="1"/>
</dbReference>
<dbReference type="GO" id="GO:0016853">
    <property type="term" value="F:isomerase activity"/>
    <property type="evidence" value="ECO:0007669"/>
    <property type="project" value="UniProtKB-KW"/>
</dbReference>
<dbReference type="AlphaFoldDB" id="A0A6B1G193"/>